<accession>C2KIX3</accession>
<name>C2KIX3_LEUMC</name>
<evidence type="ECO:0000313" key="1">
    <source>
        <dbReference type="EMBL" id="EEJ42801.1"/>
    </source>
</evidence>
<reference evidence="1 2" key="1">
    <citation type="submission" date="2009-04" db="EMBL/GenBank/DDBJ databases">
        <authorList>
            <person name="Qin X."/>
            <person name="Bachman B."/>
            <person name="Battles P."/>
            <person name="Bell A."/>
            <person name="Bess C."/>
            <person name="Bickham C."/>
            <person name="Chaboub L."/>
            <person name="Chen D."/>
            <person name="Coyle M."/>
            <person name="Deiros D.R."/>
            <person name="Dinh H."/>
            <person name="Forbes L."/>
            <person name="Fowler G."/>
            <person name="Francisco L."/>
            <person name="Fu Q."/>
            <person name="Gubbala S."/>
            <person name="Hale W."/>
            <person name="Han Y."/>
            <person name="Hemphill L."/>
            <person name="Highlander S.K."/>
            <person name="Hirani K."/>
            <person name="Hogues M."/>
            <person name="Jackson L."/>
            <person name="Jakkamsetti A."/>
            <person name="Javaid M."/>
            <person name="Jiang H."/>
            <person name="Korchina V."/>
            <person name="Kovar C."/>
            <person name="Lara F."/>
            <person name="Lee S."/>
            <person name="Mata R."/>
            <person name="Mathew T."/>
            <person name="Moen C."/>
            <person name="Morales K."/>
            <person name="Munidasa M."/>
            <person name="Nazareth L."/>
            <person name="Ngo R."/>
            <person name="Nguyen L."/>
            <person name="Okwuonu G."/>
            <person name="Ongeri F."/>
            <person name="Patil S."/>
            <person name="Petrosino J."/>
            <person name="Pham C."/>
            <person name="Pham P."/>
            <person name="Pu L.-L."/>
            <person name="Puazo M."/>
            <person name="Raj R."/>
            <person name="Reid J."/>
            <person name="Rouhana J."/>
            <person name="Saada N."/>
            <person name="Shang Y."/>
            <person name="Simmons D."/>
            <person name="Thornton R."/>
            <person name="Warren J."/>
            <person name="Weissenberger G."/>
            <person name="Zhang J."/>
            <person name="Zhang L."/>
            <person name="Zhou C."/>
            <person name="Zhu D."/>
            <person name="Muzny D."/>
            <person name="Worley K."/>
            <person name="Gibbs R."/>
        </authorList>
    </citation>
    <scope>NUCLEOTIDE SEQUENCE [LARGE SCALE GENOMIC DNA]</scope>
    <source>
        <strain evidence="1 2">ATCC 19254</strain>
    </source>
</reference>
<dbReference type="HOGENOM" id="CLU_2991261_0_0_9"/>
<gene>
    <name evidence="1" type="ORF">HMPREF0555_0589</name>
</gene>
<dbReference type="EMBL" id="ACKV01000026">
    <property type="protein sequence ID" value="EEJ42801.1"/>
    <property type="molecule type" value="Genomic_DNA"/>
</dbReference>
<organism evidence="1 2">
    <name type="scientific">Leuconostoc mesenteroides subsp. cremoris ATCC 19254</name>
    <dbReference type="NCBI Taxonomy" id="586220"/>
    <lineage>
        <taxon>Bacteria</taxon>
        <taxon>Bacillati</taxon>
        <taxon>Bacillota</taxon>
        <taxon>Bacilli</taxon>
        <taxon>Lactobacillales</taxon>
        <taxon>Lactobacillaceae</taxon>
        <taxon>Leuconostoc</taxon>
    </lineage>
</organism>
<protein>
    <submittedName>
        <fullName evidence="1">Uncharacterized protein</fullName>
    </submittedName>
</protein>
<sequence>MPKLTPKSDGLISTNIIVCTGNPVSRNRLINKDKFGKVIKILNVPDNLVANDQELKK</sequence>
<dbReference type="AlphaFoldDB" id="C2KIX3"/>
<proteinExistence type="predicted"/>
<dbReference type="Proteomes" id="UP000004283">
    <property type="component" value="Unassembled WGS sequence"/>
</dbReference>
<comment type="caution">
    <text evidence="1">The sequence shown here is derived from an EMBL/GenBank/DDBJ whole genome shotgun (WGS) entry which is preliminary data.</text>
</comment>
<evidence type="ECO:0000313" key="2">
    <source>
        <dbReference type="Proteomes" id="UP000004283"/>
    </source>
</evidence>